<dbReference type="Proteomes" id="UP000654367">
    <property type="component" value="Unassembled WGS sequence"/>
</dbReference>
<comment type="caution">
    <text evidence="1">The sequence shown here is derived from an EMBL/GenBank/DDBJ whole genome shotgun (WGS) entry which is preliminary data.</text>
</comment>
<reference evidence="2" key="1">
    <citation type="journal article" date="2019" name="Int. J. Syst. Evol. Microbiol.">
        <title>The Global Catalogue of Microorganisms (GCM) 10K type strain sequencing project: providing services to taxonomists for standard genome sequencing and annotation.</title>
        <authorList>
            <consortium name="The Broad Institute Genomics Platform"/>
            <consortium name="The Broad Institute Genome Sequencing Center for Infectious Disease"/>
            <person name="Wu L."/>
            <person name="Ma J."/>
        </authorList>
    </citation>
    <scope>NUCLEOTIDE SEQUENCE [LARGE SCALE GENOMIC DNA]</scope>
    <source>
        <strain evidence="2">JCM 32304</strain>
    </source>
</reference>
<sequence>MAKDILVTESLTDSMVKVGALLIERLDSKKSEIKSAFWFYFPEEKTWKLMIASPLVNSEGPRAYYKRVVAANDLASETEEIISLNDIGVTNTSHQIVQLLKLMCETGEGISGIRFSRNTINGFFIEDAYIYRSN</sequence>
<name>A0ABQ2Q5K8_9GAMM</name>
<organism evidence="1 2">
    <name type="scientific">Shewanella saliphila</name>
    <dbReference type="NCBI Taxonomy" id="2282698"/>
    <lineage>
        <taxon>Bacteria</taxon>
        <taxon>Pseudomonadati</taxon>
        <taxon>Pseudomonadota</taxon>
        <taxon>Gammaproteobacteria</taxon>
        <taxon>Alteromonadales</taxon>
        <taxon>Shewanellaceae</taxon>
        <taxon>Shewanella</taxon>
    </lineage>
</organism>
<protein>
    <submittedName>
        <fullName evidence="1">Uncharacterized protein</fullName>
    </submittedName>
</protein>
<dbReference type="EMBL" id="BMQV01000008">
    <property type="protein sequence ID" value="GGP47397.1"/>
    <property type="molecule type" value="Genomic_DNA"/>
</dbReference>
<evidence type="ECO:0000313" key="2">
    <source>
        <dbReference type="Proteomes" id="UP000654367"/>
    </source>
</evidence>
<keyword evidence="2" id="KW-1185">Reference proteome</keyword>
<gene>
    <name evidence="1" type="ORF">GCM10009409_12610</name>
</gene>
<accession>A0ABQ2Q5K8</accession>
<evidence type="ECO:0000313" key="1">
    <source>
        <dbReference type="EMBL" id="GGP47397.1"/>
    </source>
</evidence>
<dbReference type="RefSeq" id="WP_188918410.1">
    <property type="nucleotide sequence ID" value="NZ_BMQV01000008.1"/>
</dbReference>
<proteinExistence type="predicted"/>